<dbReference type="CDD" id="cd00586">
    <property type="entry name" value="4HBT"/>
    <property type="match status" value="1"/>
</dbReference>
<dbReference type="STRING" id="411473.RUMCAL_02047"/>
<name>U2KQT0_9FIRM</name>
<organism evidence="3 4">
    <name type="scientific">Ruminococcus callidus ATCC 27760</name>
    <dbReference type="NCBI Taxonomy" id="411473"/>
    <lineage>
        <taxon>Bacteria</taxon>
        <taxon>Bacillati</taxon>
        <taxon>Bacillota</taxon>
        <taxon>Clostridia</taxon>
        <taxon>Eubacteriales</taxon>
        <taxon>Oscillospiraceae</taxon>
        <taxon>Ruminococcus</taxon>
    </lineage>
</organism>
<reference evidence="3 4" key="1">
    <citation type="submission" date="2013-07" db="EMBL/GenBank/DDBJ databases">
        <authorList>
            <person name="Weinstock G."/>
            <person name="Sodergren E."/>
            <person name="Wylie T."/>
            <person name="Fulton L."/>
            <person name="Fulton R."/>
            <person name="Fronick C."/>
            <person name="O'Laughlin M."/>
            <person name="Godfrey J."/>
            <person name="Miner T."/>
            <person name="Herter B."/>
            <person name="Appelbaum E."/>
            <person name="Cordes M."/>
            <person name="Lek S."/>
            <person name="Wollam A."/>
            <person name="Pepin K.H."/>
            <person name="Palsikar V.B."/>
            <person name="Mitreva M."/>
            <person name="Wilson R.K."/>
        </authorList>
    </citation>
    <scope>NUCLEOTIDE SEQUENCE [LARGE SCALE GENOMIC DNA]</scope>
    <source>
        <strain evidence="3 4">ATCC 27760</strain>
    </source>
</reference>
<dbReference type="GO" id="GO:0047617">
    <property type="term" value="F:fatty acyl-CoA hydrolase activity"/>
    <property type="evidence" value="ECO:0007669"/>
    <property type="project" value="TreeGrafter"/>
</dbReference>
<evidence type="ECO:0000256" key="1">
    <source>
        <dbReference type="ARBA" id="ARBA00005953"/>
    </source>
</evidence>
<evidence type="ECO:0000313" key="3">
    <source>
        <dbReference type="EMBL" id="ERJ94440.1"/>
    </source>
</evidence>
<sequence>MVFYHETDRMDIVNHSNYIHMAEEARVDFMEKIGIGYSRMEEQGIMLPVLGVTCEYKHSLHFGEHLAVYSYITKYNGFKLELRYDIVCIETGQLCAVATSSHCFTDTKIKPMRIRDKFPEMHAFFQKAMEVTYPEH</sequence>
<dbReference type="NCBIfam" id="TIGR00051">
    <property type="entry name" value="YbgC/FadM family acyl-CoA thioesterase"/>
    <property type="match status" value="1"/>
</dbReference>
<dbReference type="Proteomes" id="UP000016662">
    <property type="component" value="Unassembled WGS sequence"/>
</dbReference>
<comment type="caution">
    <text evidence="3">The sequence shown here is derived from an EMBL/GenBank/DDBJ whole genome shotgun (WGS) entry which is preliminary data.</text>
</comment>
<accession>U2KQT0</accession>
<comment type="similarity">
    <text evidence="1">Belongs to the 4-hydroxybenzoyl-CoA thioesterase family.</text>
</comment>
<proteinExistence type="inferred from homology"/>
<evidence type="ECO:0000256" key="2">
    <source>
        <dbReference type="ARBA" id="ARBA00022801"/>
    </source>
</evidence>
<dbReference type="SUPFAM" id="SSF54637">
    <property type="entry name" value="Thioesterase/thiol ester dehydrase-isomerase"/>
    <property type="match status" value="1"/>
</dbReference>
<dbReference type="InterPro" id="IPR029069">
    <property type="entry name" value="HotDog_dom_sf"/>
</dbReference>
<dbReference type="InterPro" id="IPR006684">
    <property type="entry name" value="YbgC/YbaW"/>
</dbReference>
<dbReference type="Gene3D" id="3.10.129.10">
    <property type="entry name" value="Hotdog Thioesterase"/>
    <property type="match status" value="1"/>
</dbReference>
<dbReference type="eggNOG" id="COG0824">
    <property type="taxonomic scope" value="Bacteria"/>
</dbReference>
<dbReference type="HOGENOM" id="CLU_101141_3_3_9"/>
<keyword evidence="2 3" id="KW-0378">Hydrolase</keyword>
<dbReference type="PANTHER" id="PTHR31793:SF27">
    <property type="entry name" value="NOVEL THIOESTERASE SUPERFAMILY DOMAIN AND SAPOSIN A-TYPE DOMAIN CONTAINING PROTEIN (0610012H03RIK)"/>
    <property type="match status" value="1"/>
</dbReference>
<dbReference type="PATRIC" id="fig|411473.3.peg.1689"/>
<dbReference type="InterPro" id="IPR050563">
    <property type="entry name" value="4-hydroxybenzoyl-CoA_TE"/>
</dbReference>
<dbReference type="PANTHER" id="PTHR31793">
    <property type="entry name" value="4-HYDROXYBENZOYL-COA THIOESTERASE FAMILY MEMBER"/>
    <property type="match status" value="1"/>
</dbReference>
<protein>
    <submittedName>
        <fullName evidence="3">Acyl-CoA thioester hydrolase, YbgC/YbaW family</fullName>
    </submittedName>
</protein>
<evidence type="ECO:0000313" key="4">
    <source>
        <dbReference type="Proteomes" id="UP000016662"/>
    </source>
</evidence>
<dbReference type="PIRSF" id="PIRSF003230">
    <property type="entry name" value="YbgC"/>
    <property type="match status" value="1"/>
</dbReference>
<keyword evidence="4" id="KW-1185">Reference proteome</keyword>
<gene>
    <name evidence="3" type="ORF">RUMCAL_02047</name>
</gene>
<dbReference type="EMBL" id="AWVF01000253">
    <property type="protein sequence ID" value="ERJ94440.1"/>
    <property type="molecule type" value="Genomic_DNA"/>
</dbReference>
<dbReference type="Pfam" id="PF13279">
    <property type="entry name" value="4HBT_2"/>
    <property type="match status" value="1"/>
</dbReference>
<dbReference type="AlphaFoldDB" id="U2KQT0"/>